<dbReference type="AlphaFoldDB" id="A0A5B7D5H3"/>
<dbReference type="PANTHER" id="PTHR15526:SF5">
    <property type="entry name" value="MUSKELIN"/>
    <property type="match status" value="1"/>
</dbReference>
<dbReference type="Proteomes" id="UP000324222">
    <property type="component" value="Unassembled WGS sequence"/>
</dbReference>
<reference evidence="2 3" key="1">
    <citation type="submission" date="2019-05" db="EMBL/GenBank/DDBJ databases">
        <title>Another draft genome of Portunus trituberculatus and its Hox gene families provides insights of decapod evolution.</title>
        <authorList>
            <person name="Jeong J.-H."/>
            <person name="Song I."/>
            <person name="Kim S."/>
            <person name="Choi T."/>
            <person name="Kim D."/>
            <person name="Ryu S."/>
            <person name="Kim W."/>
        </authorList>
    </citation>
    <scope>NUCLEOTIDE SEQUENCE [LARGE SCALE GENOMIC DNA]</scope>
    <source>
        <tissue evidence="2">Muscle</tissue>
    </source>
</reference>
<evidence type="ECO:0000313" key="3">
    <source>
        <dbReference type="Proteomes" id="UP000324222"/>
    </source>
</evidence>
<organism evidence="2 3">
    <name type="scientific">Portunus trituberculatus</name>
    <name type="common">Swimming crab</name>
    <name type="synonym">Neptunus trituberculatus</name>
    <dbReference type="NCBI Taxonomy" id="210409"/>
    <lineage>
        <taxon>Eukaryota</taxon>
        <taxon>Metazoa</taxon>
        <taxon>Ecdysozoa</taxon>
        <taxon>Arthropoda</taxon>
        <taxon>Crustacea</taxon>
        <taxon>Multicrustacea</taxon>
        <taxon>Malacostraca</taxon>
        <taxon>Eumalacostraca</taxon>
        <taxon>Eucarida</taxon>
        <taxon>Decapoda</taxon>
        <taxon>Pleocyemata</taxon>
        <taxon>Brachyura</taxon>
        <taxon>Eubrachyura</taxon>
        <taxon>Portunoidea</taxon>
        <taxon>Portunidae</taxon>
        <taxon>Portuninae</taxon>
        <taxon>Portunus</taxon>
    </lineage>
</organism>
<dbReference type="EMBL" id="VSRR010000513">
    <property type="protein sequence ID" value="MPC16516.1"/>
    <property type="molecule type" value="Genomic_DNA"/>
</dbReference>
<dbReference type="GO" id="GO:0005737">
    <property type="term" value="C:cytoplasm"/>
    <property type="evidence" value="ECO:0007669"/>
    <property type="project" value="TreeGrafter"/>
</dbReference>
<proteinExistence type="predicted"/>
<dbReference type="OrthoDB" id="10052615at2759"/>
<accession>A0A5B7D5H3</accession>
<protein>
    <submittedName>
        <fullName evidence="2">Muskelin</fullName>
    </submittedName>
</protein>
<sequence length="146" mass="16963">MKSRERKGTTSAHNNSMTRRERVARGSVLPPAPGRVQDAWEGGRVYPPGPTLNHFNRSCIYRNEQTGESYWSKMQHVEPCPRFAHQLVYDDVNKVHYLFGGNPGKASLPKMRLDDFWSLRLCRPSTQQLYQTCVLLIRKHRCKYKS</sequence>
<keyword evidence="3" id="KW-1185">Reference proteome</keyword>
<name>A0A5B7D5H3_PORTR</name>
<evidence type="ECO:0000313" key="2">
    <source>
        <dbReference type="EMBL" id="MPC16516.1"/>
    </source>
</evidence>
<comment type="caution">
    <text evidence="2">The sequence shown here is derived from an EMBL/GenBank/DDBJ whole genome shotgun (WGS) entry which is preliminary data.</text>
</comment>
<dbReference type="PANTHER" id="PTHR15526">
    <property type="entry name" value="MUSKELIN"/>
    <property type="match status" value="1"/>
</dbReference>
<gene>
    <name evidence="2" type="primary">Mkln1_0</name>
    <name evidence="2" type="ORF">E2C01_009343</name>
</gene>
<dbReference type="InterPro" id="IPR052456">
    <property type="entry name" value="CTLH_complex_component"/>
</dbReference>
<evidence type="ECO:0000256" key="1">
    <source>
        <dbReference type="SAM" id="MobiDB-lite"/>
    </source>
</evidence>
<feature type="region of interest" description="Disordered" evidence="1">
    <location>
        <begin position="1"/>
        <end position="48"/>
    </location>
</feature>